<dbReference type="EMBL" id="BMAW01073641">
    <property type="protein sequence ID" value="GFT88573.1"/>
    <property type="molecule type" value="Genomic_DNA"/>
</dbReference>
<gene>
    <name evidence="1" type="ORF">NPIL_74111</name>
</gene>
<proteinExistence type="predicted"/>
<reference evidence="1" key="1">
    <citation type="submission" date="2020-08" db="EMBL/GenBank/DDBJ databases">
        <title>Multicomponent nature underlies the extraordinary mechanical properties of spider dragline silk.</title>
        <authorList>
            <person name="Kono N."/>
            <person name="Nakamura H."/>
            <person name="Mori M."/>
            <person name="Yoshida Y."/>
            <person name="Ohtoshi R."/>
            <person name="Malay A.D."/>
            <person name="Moran D.A.P."/>
            <person name="Tomita M."/>
            <person name="Numata K."/>
            <person name="Arakawa K."/>
        </authorList>
    </citation>
    <scope>NUCLEOTIDE SEQUENCE</scope>
</reference>
<accession>A0A8X6PX06</accession>
<sequence length="79" mass="9236">MQKKSFGGSVIVKRELTRQERRCFLVLERDGIFSSPHPCSFVERREKYGMTTAQPPFWKDARNIPVREEIQNKLLLAAL</sequence>
<comment type="caution">
    <text evidence="1">The sequence shown here is derived from an EMBL/GenBank/DDBJ whole genome shotgun (WGS) entry which is preliminary data.</text>
</comment>
<protein>
    <submittedName>
        <fullName evidence="1">Uncharacterized protein</fullName>
    </submittedName>
</protein>
<evidence type="ECO:0000313" key="2">
    <source>
        <dbReference type="Proteomes" id="UP000887013"/>
    </source>
</evidence>
<dbReference type="Proteomes" id="UP000887013">
    <property type="component" value="Unassembled WGS sequence"/>
</dbReference>
<name>A0A8X6PX06_NEPPI</name>
<dbReference type="AlphaFoldDB" id="A0A8X6PX06"/>
<organism evidence="1 2">
    <name type="scientific">Nephila pilipes</name>
    <name type="common">Giant wood spider</name>
    <name type="synonym">Nephila maculata</name>
    <dbReference type="NCBI Taxonomy" id="299642"/>
    <lineage>
        <taxon>Eukaryota</taxon>
        <taxon>Metazoa</taxon>
        <taxon>Ecdysozoa</taxon>
        <taxon>Arthropoda</taxon>
        <taxon>Chelicerata</taxon>
        <taxon>Arachnida</taxon>
        <taxon>Araneae</taxon>
        <taxon>Araneomorphae</taxon>
        <taxon>Entelegynae</taxon>
        <taxon>Araneoidea</taxon>
        <taxon>Nephilidae</taxon>
        <taxon>Nephila</taxon>
    </lineage>
</organism>
<evidence type="ECO:0000313" key="1">
    <source>
        <dbReference type="EMBL" id="GFT88573.1"/>
    </source>
</evidence>
<dbReference type="OrthoDB" id="6444720at2759"/>
<feature type="non-terminal residue" evidence="1">
    <location>
        <position position="79"/>
    </location>
</feature>
<keyword evidence="2" id="KW-1185">Reference proteome</keyword>